<dbReference type="PATRIC" id="fig|1423757.3.peg.1374"/>
<dbReference type="InterPro" id="IPR034904">
    <property type="entry name" value="FSCA_dom_sf"/>
</dbReference>
<dbReference type="Gene3D" id="3.30.300.130">
    <property type="entry name" value="Fe-S cluster assembly (FSCA)"/>
    <property type="match status" value="1"/>
</dbReference>
<gene>
    <name evidence="2" type="ORF">HMPREF0519_1512</name>
</gene>
<evidence type="ECO:0000313" key="3">
    <source>
        <dbReference type="Proteomes" id="UP000003752"/>
    </source>
</evidence>
<name>C0XJV1_LENH9</name>
<feature type="domain" description="MIP18 family-like" evidence="1">
    <location>
        <begin position="29"/>
        <end position="102"/>
    </location>
</feature>
<dbReference type="PANTHER" id="PTHR42831">
    <property type="entry name" value="FE-S PROTEIN MATURATION AUXILIARY FACTOR YITW"/>
    <property type="match status" value="1"/>
</dbReference>
<dbReference type="HOGENOM" id="CLU_091588_2_0_9"/>
<comment type="caution">
    <text evidence="2">The sequence shown here is derived from an EMBL/GenBank/DDBJ whole genome shotgun (WGS) entry which is preliminary data.</text>
</comment>
<sequence length="125" mass="14047">MCEAKHQHPKGKNNEEGHAMSEIDNRPFKEKAMDVLENVIDPELGIDIVNLGLIYGVELDDEGLCTLTMTLTIAGCPLTDYLNEAIREELTGFDEVKDVYINVVFEPAWSIDKMSREAKLELGIH</sequence>
<keyword evidence="3" id="KW-1185">Reference proteome</keyword>
<evidence type="ECO:0000313" key="2">
    <source>
        <dbReference type="EMBL" id="EEI24350.1"/>
    </source>
</evidence>
<evidence type="ECO:0000259" key="1">
    <source>
        <dbReference type="Pfam" id="PF01883"/>
    </source>
</evidence>
<dbReference type="PANTHER" id="PTHR42831:SF1">
    <property type="entry name" value="FE-S PROTEIN MATURATION AUXILIARY FACTOR YITW"/>
    <property type="match status" value="1"/>
</dbReference>
<dbReference type="SUPFAM" id="SSF117916">
    <property type="entry name" value="Fe-S cluster assembly (FSCA) domain-like"/>
    <property type="match status" value="1"/>
</dbReference>
<dbReference type="Proteomes" id="UP000003752">
    <property type="component" value="Unassembled WGS sequence"/>
</dbReference>
<dbReference type="InterPro" id="IPR002744">
    <property type="entry name" value="MIP18-like"/>
</dbReference>
<reference evidence="2 3" key="1">
    <citation type="submission" date="2009-01" db="EMBL/GenBank/DDBJ databases">
        <authorList>
            <person name="Qin X."/>
            <person name="Bachman B."/>
            <person name="Battles P."/>
            <person name="Bell A."/>
            <person name="Bess C."/>
            <person name="Bickham C."/>
            <person name="Chaboub L."/>
            <person name="Chen D."/>
            <person name="Coyle M."/>
            <person name="Deiros D.R."/>
            <person name="Dinh H."/>
            <person name="Forbes L."/>
            <person name="Fowler G."/>
            <person name="Francisco L."/>
            <person name="Fu Q."/>
            <person name="Gubbala S."/>
            <person name="Hale W."/>
            <person name="Han Y."/>
            <person name="Hemphill L."/>
            <person name="Highlander S.K."/>
            <person name="Hirani K."/>
            <person name="Hogues M."/>
            <person name="Jackson L."/>
            <person name="Jakkamsetti A."/>
            <person name="Javaid M."/>
            <person name="Jiang H."/>
            <person name="Korchina V."/>
            <person name="Kovar C."/>
            <person name="Lara F."/>
            <person name="Lee S."/>
            <person name="Mata R."/>
            <person name="Mathew T."/>
            <person name="Moen C."/>
            <person name="Morales K."/>
            <person name="Munidasa M."/>
            <person name="Nazareth L."/>
            <person name="Ngo R."/>
            <person name="Nguyen L."/>
            <person name="Okwuonu G."/>
            <person name="Ongeri F."/>
            <person name="Patil S."/>
            <person name="Petrosino J."/>
            <person name="Pham C."/>
            <person name="Pham P."/>
            <person name="Pu L.-L."/>
            <person name="Puazo M."/>
            <person name="Raj R."/>
            <person name="Reid J."/>
            <person name="Rouhana J."/>
            <person name="Saada N."/>
            <person name="Shang Y."/>
            <person name="Simmons D."/>
            <person name="Thornton R."/>
            <person name="Warren J."/>
            <person name="Weissenberger G."/>
            <person name="Zhang J."/>
            <person name="Zhang L."/>
            <person name="Zhou C."/>
            <person name="Zhu D."/>
            <person name="Muzny D."/>
            <person name="Worley K."/>
            <person name="Gibbs R."/>
        </authorList>
    </citation>
    <scope>NUCLEOTIDE SEQUENCE [LARGE SCALE GENOMIC DNA]</scope>
    <source>
        <strain evidence="3">ATCC 8290 / DSM 20176 / CCUG 30140 / JCM 1155 / KCTC 3500 / NBRC 15886 / NCIMB 8040 / NRRL B-1843 / 9</strain>
    </source>
</reference>
<dbReference type="InterPro" id="IPR052339">
    <property type="entry name" value="Fe-S_Maturation_MIP18"/>
</dbReference>
<organism evidence="2 3">
    <name type="scientific">Lentilactobacillus hilgardii (strain ATCC 8290 / DSM 20176 / CCUG 30140 / JCM 1155 / KCTC 3500 / NBRC 15886 / NCIMB 8040 / NRRL B-1843 / 9)</name>
    <dbReference type="NCBI Taxonomy" id="1423757"/>
    <lineage>
        <taxon>Bacteria</taxon>
        <taxon>Bacillati</taxon>
        <taxon>Bacillota</taxon>
        <taxon>Bacilli</taxon>
        <taxon>Lactobacillales</taxon>
        <taxon>Lactobacillaceae</taxon>
        <taxon>Lentilactobacillus</taxon>
    </lineage>
</organism>
<dbReference type="AlphaFoldDB" id="C0XJV1"/>
<dbReference type="Pfam" id="PF01883">
    <property type="entry name" value="FeS_assembly_P"/>
    <property type="match status" value="1"/>
</dbReference>
<dbReference type="EMBL" id="ACGP01000138">
    <property type="protein sequence ID" value="EEI24350.1"/>
    <property type="molecule type" value="Genomic_DNA"/>
</dbReference>
<proteinExistence type="predicted"/>
<protein>
    <recommendedName>
        <fullName evidence="1">MIP18 family-like domain-containing protein</fullName>
    </recommendedName>
</protein>
<accession>C0XJV1</accession>